<dbReference type="InterPro" id="IPR005238">
    <property type="entry name" value="ComB-like"/>
</dbReference>
<proteinExistence type="inferred from homology"/>
<comment type="similarity">
    <text evidence="2">Belongs to the ComB family.</text>
</comment>
<evidence type="ECO:0000313" key="9">
    <source>
        <dbReference type="Proteomes" id="UP000297318"/>
    </source>
</evidence>
<evidence type="ECO:0000256" key="2">
    <source>
        <dbReference type="ARBA" id="ARBA00009997"/>
    </source>
</evidence>
<evidence type="ECO:0000256" key="4">
    <source>
        <dbReference type="ARBA" id="ARBA00021948"/>
    </source>
</evidence>
<evidence type="ECO:0000256" key="6">
    <source>
        <dbReference type="ARBA" id="ARBA00022842"/>
    </source>
</evidence>
<accession>A0A4Z1E3X1</accession>
<dbReference type="InterPro" id="IPR036702">
    <property type="entry name" value="ComB-like_sf"/>
</dbReference>
<dbReference type="EC" id="3.1.3.71" evidence="3"/>
<dbReference type="RefSeq" id="WP_135848863.1">
    <property type="nucleotide sequence ID" value="NZ_RHPJ01000001.1"/>
</dbReference>
<dbReference type="PANTHER" id="PTHR37311">
    <property type="entry name" value="2-PHOSPHOSULFOLACTATE PHOSPHATASE-RELATED"/>
    <property type="match status" value="1"/>
</dbReference>
<evidence type="ECO:0000256" key="3">
    <source>
        <dbReference type="ARBA" id="ARBA00012953"/>
    </source>
</evidence>
<dbReference type="Proteomes" id="UP000297318">
    <property type="component" value="Unassembled WGS sequence"/>
</dbReference>
<dbReference type="AlphaFoldDB" id="A0A4Z1E3X1"/>
<dbReference type="Gene3D" id="3.90.1560.10">
    <property type="entry name" value="ComB-like"/>
    <property type="match status" value="1"/>
</dbReference>
<keyword evidence="5" id="KW-0378">Hydrolase</keyword>
<evidence type="ECO:0000256" key="1">
    <source>
        <dbReference type="ARBA" id="ARBA00001946"/>
    </source>
</evidence>
<dbReference type="GO" id="GO:0050545">
    <property type="term" value="F:sulfopyruvate decarboxylase activity"/>
    <property type="evidence" value="ECO:0007669"/>
    <property type="project" value="TreeGrafter"/>
</dbReference>
<name>A0A4Z1E3X1_9MICO</name>
<protein>
    <recommendedName>
        <fullName evidence="4">Probable 2-phosphosulfolactate phosphatase</fullName>
        <ecNumber evidence="3">3.1.3.71</ecNumber>
    </recommendedName>
</protein>
<comment type="cofactor">
    <cofactor evidence="1">
        <name>Mg(2+)</name>
        <dbReference type="ChEBI" id="CHEBI:18420"/>
    </cofactor>
</comment>
<keyword evidence="9" id="KW-1185">Reference proteome</keyword>
<dbReference type="Pfam" id="PF04029">
    <property type="entry name" value="2-ph_phosp"/>
    <property type="match status" value="1"/>
</dbReference>
<dbReference type="GO" id="GO:0000287">
    <property type="term" value="F:magnesium ion binding"/>
    <property type="evidence" value="ECO:0007669"/>
    <property type="project" value="InterPro"/>
</dbReference>
<comment type="catalytic activity">
    <reaction evidence="7">
        <text>(2R)-O-phospho-3-sulfolactate + H2O = (2R)-3-sulfolactate + phosphate</text>
        <dbReference type="Rhea" id="RHEA:23416"/>
        <dbReference type="ChEBI" id="CHEBI:15377"/>
        <dbReference type="ChEBI" id="CHEBI:15597"/>
        <dbReference type="ChEBI" id="CHEBI:43474"/>
        <dbReference type="ChEBI" id="CHEBI:58738"/>
        <dbReference type="EC" id="3.1.3.71"/>
    </reaction>
</comment>
<evidence type="ECO:0000256" key="5">
    <source>
        <dbReference type="ARBA" id="ARBA00022801"/>
    </source>
</evidence>
<evidence type="ECO:0000313" key="8">
    <source>
        <dbReference type="EMBL" id="TGO06714.1"/>
    </source>
</evidence>
<dbReference type="PANTHER" id="PTHR37311:SF1">
    <property type="entry name" value="2-PHOSPHOSULFOLACTATE PHOSPHATASE-RELATED"/>
    <property type="match status" value="1"/>
</dbReference>
<dbReference type="GO" id="GO:0050532">
    <property type="term" value="F:2-phosphosulfolactate phosphatase activity"/>
    <property type="evidence" value="ECO:0007669"/>
    <property type="project" value="UniProtKB-EC"/>
</dbReference>
<sequence length="181" mass="18373">MSAFDQSGYQVRLEWGVEGLARLAPAHVVVLVDVLGDLDDALVDAAVAAAPGGVVLRGGLVNASAVATACLTIQHERADRTSVAIVAAGDGGRLAAEDLLGAGAVVAALSERGTDHTSPEAAVACEAFVGLRRAVVHMVAASGSGRRLAEQGRADEVTAASRLDAEGDVPRWDGRAWVVDG</sequence>
<dbReference type="OrthoDB" id="8588453at2"/>
<organism evidence="8 9">
    <name type="scientific">Serinibacter arcticus</name>
    <dbReference type="NCBI Taxonomy" id="1655435"/>
    <lineage>
        <taxon>Bacteria</taxon>
        <taxon>Bacillati</taxon>
        <taxon>Actinomycetota</taxon>
        <taxon>Actinomycetes</taxon>
        <taxon>Micrococcales</taxon>
        <taxon>Beutenbergiaceae</taxon>
        <taxon>Serinibacter</taxon>
    </lineage>
</organism>
<dbReference type="SUPFAM" id="SSF142823">
    <property type="entry name" value="ComB-like"/>
    <property type="match status" value="1"/>
</dbReference>
<evidence type="ECO:0000256" key="7">
    <source>
        <dbReference type="ARBA" id="ARBA00033711"/>
    </source>
</evidence>
<reference evidence="8 9" key="1">
    <citation type="submission" date="2018-11" db="EMBL/GenBank/DDBJ databases">
        <title>Complete genome sequencing of the Actinobacteria Serinibacter sp. K3-2.</title>
        <authorList>
            <person name="Rakitin A.L."/>
            <person name="Beletsky A.V."/>
            <person name="Mardanov A.V."/>
            <person name="Ravin N.V."/>
            <person name="Gromova A.S."/>
            <person name="Filippova S.N."/>
            <person name="Gal'Chenko V.F."/>
        </authorList>
    </citation>
    <scope>NUCLEOTIDE SEQUENCE [LARGE SCALE GENOMIC DNA]</scope>
    <source>
        <strain evidence="8 9">K3-2</strain>
    </source>
</reference>
<dbReference type="EMBL" id="RHPJ01000001">
    <property type="protein sequence ID" value="TGO06714.1"/>
    <property type="molecule type" value="Genomic_DNA"/>
</dbReference>
<keyword evidence="6" id="KW-0460">Magnesium</keyword>
<gene>
    <name evidence="8" type="ORF">SERN_0906</name>
</gene>
<comment type="caution">
    <text evidence="8">The sequence shown here is derived from an EMBL/GenBank/DDBJ whole genome shotgun (WGS) entry which is preliminary data.</text>
</comment>